<proteinExistence type="predicted"/>
<dbReference type="RefSeq" id="WP_282907727.1">
    <property type="nucleotide sequence ID" value="NZ_JAGRPV010000001.1"/>
</dbReference>
<keyword evidence="2" id="KW-1185">Reference proteome</keyword>
<name>A0ABT6TEI6_9BACL</name>
<organism evidence="1 2">
    <name type="scientific">Cohnella hashimotonis</name>
    <dbReference type="NCBI Taxonomy" id="2826895"/>
    <lineage>
        <taxon>Bacteria</taxon>
        <taxon>Bacillati</taxon>
        <taxon>Bacillota</taxon>
        <taxon>Bacilli</taxon>
        <taxon>Bacillales</taxon>
        <taxon>Paenibacillaceae</taxon>
        <taxon>Cohnella</taxon>
    </lineage>
</organism>
<dbReference type="EMBL" id="JAGRPV010000001">
    <property type="protein sequence ID" value="MDI4644740.1"/>
    <property type="molecule type" value="Genomic_DNA"/>
</dbReference>
<dbReference type="Proteomes" id="UP001161691">
    <property type="component" value="Unassembled WGS sequence"/>
</dbReference>
<accession>A0ABT6TEI6</accession>
<sequence>MLFTGEMLIGLFLSFAVPYALGKLSRFLQVKSDPPWKKKP</sequence>
<gene>
    <name evidence="1" type="ORF">KB449_07175</name>
</gene>
<comment type="caution">
    <text evidence="1">The sequence shown here is derived from an EMBL/GenBank/DDBJ whole genome shotgun (WGS) entry which is preliminary data.</text>
</comment>
<reference evidence="1" key="1">
    <citation type="submission" date="2023-04" db="EMBL/GenBank/DDBJ databases">
        <title>Comparative genomic analysis of Cohnella hashimotonis sp. nov., isolated from the International Space Station.</title>
        <authorList>
            <person name="Venkateswaran K."/>
            <person name="Simpson A."/>
        </authorList>
    </citation>
    <scope>NUCLEOTIDE SEQUENCE</scope>
    <source>
        <strain evidence="1">F6_2S_P_1</strain>
    </source>
</reference>
<protein>
    <submittedName>
        <fullName evidence="1">Uncharacterized protein</fullName>
    </submittedName>
</protein>
<evidence type="ECO:0000313" key="1">
    <source>
        <dbReference type="EMBL" id="MDI4644740.1"/>
    </source>
</evidence>
<evidence type="ECO:0000313" key="2">
    <source>
        <dbReference type="Proteomes" id="UP001161691"/>
    </source>
</evidence>